<comment type="caution">
    <text evidence="1">The sequence shown here is derived from an EMBL/GenBank/DDBJ whole genome shotgun (WGS) entry which is preliminary data.</text>
</comment>
<name>A0ABN2QHH8_9PSEU</name>
<evidence type="ECO:0000313" key="2">
    <source>
        <dbReference type="Proteomes" id="UP001501116"/>
    </source>
</evidence>
<dbReference type="RefSeq" id="WP_344416339.1">
    <property type="nucleotide sequence ID" value="NZ_BAAANN010000007.1"/>
</dbReference>
<protein>
    <submittedName>
        <fullName evidence="1">Uncharacterized protein</fullName>
    </submittedName>
</protein>
<dbReference type="EMBL" id="BAAANN010000007">
    <property type="protein sequence ID" value="GAA1952437.1"/>
    <property type="molecule type" value="Genomic_DNA"/>
</dbReference>
<organism evidence="1 2">
    <name type="scientific">Amycolatopsis minnesotensis</name>
    <dbReference type="NCBI Taxonomy" id="337894"/>
    <lineage>
        <taxon>Bacteria</taxon>
        <taxon>Bacillati</taxon>
        <taxon>Actinomycetota</taxon>
        <taxon>Actinomycetes</taxon>
        <taxon>Pseudonocardiales</taxon>
        <taxon>Pseudonocardiaceae</taxon>
        <taxon>Amycolatopsis</taxon>
    </lineage>
</organism>
<gene>
    <name evidence="1" type="ORF">GCM10009754_21800</name>
</gene>
<evidence type="ECO:0000313" key="1">
    <source>
        <dbReference type="EMBL" id="GAA1952437.1"/>
    </source>
</evidence>
<accession>A0ABN2QHH8</accession>
<reference evidence="1 2" key="1">
    <citation type="journal article" date="2019" name="Int. J. Syst. Evol. Microbiol.">
        <title>The Global Catalogue of Microorganisms (GCM) 10K type strain sequencing project: providing services to taxonomists for standard genome sequencing and annotation.</title>
        <authorList>
            <consortium name="The Broad Institute Genomics Platform"/>
            <consortium name="The Broad Institute Genome Sequencing Center for Infectious Disease"/>
            <person name="Wu L."/>
            <person name="Ma J."/>
        </authorList>
    </citation>
    <scope>NUCLEOTIDE SEQUENCE [LARGE SCALE GENOMIC DNA]</scope>
    <source>
        <strain evidence="1 2">JCM 14545</strain>
    </source>
</reference>
<keyword evidence="2" id="KW-1185">Reference proteome</keyword>
<dbReference type="Proteomes" id="UP001501116">
    <property type="component" value="Unassembled WGS sequence"/>
</dbReference>
<sequence length="528" mass="58062">MNRRLPTRNVADLARAGFEIARQPLTKVDFEVHHIADRAGYLRKLARLGQEQGEADAVFLETLSSGANGGGVAIGTHTRNPVESVAALEQRDGHNRPARPEQDDGGWIFHQTAWPNPTFIYESARTFEGLIAIDLAPSKLTKWHGKAVRNLMQAVSEAAANLAGAPLLTLQCPAQLPPSVKTRNHDLRTRKEMPSVCSAPAIRFSIALNDSSAERRFLLSDRIRRLCDERGYGFWIADTRPAHRPGNWFEVCRPAKTRPIPPEDSATVATCLPVTCAGPARVGSTHAIVRFLRRYPGVGVVSCSGTSLADVAFVHLQLSIDDAVADVSAERVNKILLKLSAENSVQARPREFLRDLFGRLGLRADRRDRGQPRQTDPASDYQTFVGPAFDYRDPSPFDWVGLWFSWQIARKDDGLSGPIECLYRALERVVPSVALAGIPPRPLSEVASTEYLVCRATEQSVVRGKGKLAVPRPVLAQFGGNGTEAPVSELCVALEEAWRSELAMSNITGLSELTVAWRESWLGHYTIT</sequence>
<proteinExistence type="predicted"/>